<name>A0ABR7YVY0_9PSED</name>
<keyword evidence="1" id="KW-0472">Membrane</keyword>
<keyword evidence="1" id="KW-0812">Transmembrane</keyword>
<feature type="domain" description="Dermonecrotic toxin N-terminal" evidence="2">
    <location>
        <begin position="30"/>
        <end position="279"/>
    </location>
</feature>
<proteinExistence type="predicted"/>
<protein>
    <recommendedName>
        <fullName evidence="2">Dermonecrotic toxin N-terminal domain-containing protein</fullName>
    </recommendedName>
</protein>
<comment type="caution">
    <text evidence="3">The sequence shown here is derived from an EMBL/GenBank/DDBJ whole genome shotgun (WGS) entry which is preliminary data.</text>
</comment>
<keyword evidence="1" id="KW-1133">Transmembrane helix</keyword>
<dbReference type="InterPro" id="IPR046673">
    <property type="entry name" value="ToxA_N"/>
</dbReference>
<accession>A0ABR7YVY0</accession>
<dbReference type="Pfam" id="PF20178">
    <property type="entry name" value="ToxA_N"/>
    <property type="match status" value="1"/>
</dbReference>
<sequence length="852" mass="94120">MTTGLEHLQHSLLCLGDARAVSDIARRYLDAWPDMHTLARKAAAGCLRKHTGQRLNPDKVWWHRFEGASTSSHSFTGWQHAGPPAASMRFTELLLRRFDEGFQAAPDTLDLYNGFYYQGPGARLYNEHNEVALLPSTVMADLWALDFATLVRARTQRFWAERRGDFLLLAKVQMLAAITQALRQGHLQAIDREHLYRYIGLDPHQPLTLATLKTATPSEPLAIKHYVLGNHGHMFTLQAPGGRVVLYTPTASPVLRAFASPAHLVRGVAVHLASPQGQAWVDALYRFDDASTAQMRSHTLEELRAHIGTPHAPTWPFGIATALTQDVFAELAVVSQQDMQTSQTALVSNADLRKALWRGYLGAFMQVVGGLAPAAWPFSLALVGAGVARLALDLDARGRARSAGARSDALLAAVTDAIAIAFGMADIAFGVQALRLRAPPHERLTSIAHWQPVEWPAEGAVEVEATGHPALPSPQRGPGLLGGISVSAKGQTWIELAGRPYRVRYSAELHTWLVVRADAPFAFAPLRPVRLNEAGQWQWLGVPRLAGGVPGGLEQATSPFWDFYMQPDPELSEQISCWVAERQRAVLDAASIAEIAPEADPLFDEHDYEYVLAGGARHYTYRQGGQYYNNLLHIYSDEMTQANHLFRFGITSAFEVGDGDMHAYIERLCDSLAQLPRSNTASLWRGGHASRNTSGLHLRNGARVAGDIMVSTDLTSFTENPYALRDFVAPRQVVGIERVENVFDETSVIYELPYQGYQSGVPIAPLSQQEGEAETLFLPGHCFRIESVQEIHQPAYRFIWVKLREVSHPGTGPIYDLRTGALFDRAIYAARINNEALVERLFPQSLWSGQSL</sequence>
<dbReference type="SUPFAM" id="SSF56399">
    <property type="entry name" value="ADP-ribosylation"/>
    <property type="match status" value="1"/>
</dbReference>
<organism evidence="3 4">
    <name type="scientific">Pseudomonas typographi</name>
    <dbReference type="NCBI Taxonomy" id="2715964"/>
    <lineage>
        <taxon>Bacteria</taxon>
        <taxon>Pseudomonadati</taxon>
        <taxon>Pseudomonadota</taxon>
        <taxon>Gammaproteobacteria</taxon>
        <taxon>Pseudomonadales</taxon>
        <taxon>Pseudomonadaceae</taxon>
        <taxon>Pseudomonas</taxon>
    </lineage>
</organism>
<dbReference type="Gene3D" id="3.90.176.10">
    <property type="entry name" value="Toxin ADP-ribosyltransferase, Chain A, domain 1"/>
    <property type="match status" value="1"/>
</dbReference>
<gene>
    <name evidence="3" type="ORF">HAQ05_01115</name>
</gene>
<evidence type="ECO:0000313" key="3">
    <source>
        <dbReference type="EMBL" id="MBD1597314.1"/>
    </source>
</evidence>
<evidence type="ECO:0000313" key="4">
    <source>
        <dbReference type="Proteomes" id="UP000805841"/>
    </source>
</evidence>
<feature type="transmembrane region" description="Helical" evidence="1">
    <location>
        <begin position="363"/>
        <end position="388"/>
    </location>
</feature>
<feature type="transmembrane region" description="Helical" evidence="1">
    <location>
        <begin position="409"/>
        <end position="431"/>
    </location>
</feature>
<dbReference type="EMBL" id="JAAOCA010000001">
    <property type="protein sequence ID" value="MBD1597314.1"/>
    <property type="molecule type" value="Genomic_DNA"/>
</dbReference>
<dbReference type="Proteomes" id="UP000805841">
    <property type="component" value="Unassembled WGS sequence"/>
</dbReference>
<keyword evidence="4" id="KW-1185">Reference proteome</keyword>
<dbReference type="RefSeq" id="WP_190416731.1">
    <property type="nucleotide sequence ID" value="NZ_JAAOCA010000001.1"/>
</dbReference>
<evidence type="ECO:0000256" key="1">
    <source>
        <dbReference type="SAM" id="Phobius"/>
    </source>
</evidence>
<reference evidence="3 4" key="1">
    <citation type="journal article" date="2020" name="Insects">
        <title>Bacteria Belonging to Pseudomonas typographi sp. nov. from the Bark Beetle Ips typographus Have Genomic Potential to Aid in the Host Ecology.</title>
        <authorList>
            <person name="Peral-Aranega E."/>
            <person name="Saati-Santamaria Z."/>
            <person name="Kolarik M."/>
            <person name="Rivas R."/>
            <person name="Garcia-Fraile P."/>
        </authorList>
    </citation>
    <scope>NUCLEOTIDE SEQUENCE [LARGE SCALE GENOMIC DNA]</scope>
    <source>
        <strain evidence="3 4">CA3A</strain>
    </source>
</reference>
<evidence type="ECO:0000259" key="2">
    <source>
        <dbReference type="Pfam" id="PF20178"/>
    </source>
</evidence>